<proteinExistence type="predicted"/>
<evidence type="ECO:0000259" key="1">
    <source>
        <dbReference type="PROSITE" id="PS51819"/>
    </source>
</evidence>
<feature type="domain" description="VOC" evidence="1">
    <location>
        <begin position="4"/>
        <end position="115"/>
    </location>
</feature>
<sequence length="124" mass="12959">MANPFVHVELATNDLARAKAFYGELFDWQLEEISGMDYTLIKVGEGTGGGIMKNPVPGAPSFWLAYVLVDDAAAATDKARALGATICKGVTEVPGIGWFSVITDPTGATLALWQMNPAAGKAAG</sequence>
<dbReference type="Gene3D" id="3.10.180.10">
    <property type="entry name" value="2,3-Dihydroxybiphenyl 1,2-Dioxygenase, domain 1"/>
    <property type="match status" value="1"/>
</dbReference>
<dbReference type="SUPFAM" id="SSF54593">
    <property type="entry name" value="Glyoxalase/Bleomycin resistance protein/Dihydroxybiphenyl dioxygenase"/>
    <property type="match status" value="1"/>
</dbReference>
<keyword evidence="3" id="KW-1185">Reference proteome</keyword>
<dbReference type="Pfam" id="PF00903">
    <property type="entry name" value="Glyoxalase"/>
    <property type="match status" value="1"/>
</dbReference>
<organism evidence="2 3">
    <name type="scientific">Geotalea uraniireducens</name>
    <dbReference type="NCBI Taxonomy" id="351604"/>
    <lineage>
        <taxon>Bacteria</taxon>
        <taxon>Pseudomonadati</taxon>
        <taxon>Thermodesulfobacteriota</taxon>
        <taxon>Desulfuromonadia</taxon>
        <taxon>Geobacterales</taxon>
        <taxon>Geobacteraceae</taxon>
        <taxon>Geotalea</taxon>
    </lineage>
</organism>
<dbReference type="InterPro" id="IPR037523">
    <property type="entry name" value="VOC_core"/>
</dbReference>
<dbReference type="Proteomes" id="UP001317705">
    <property type="component" value="Chromosome"/>
</dbReference>
<dbReference type="InterPro" id="IPR029068">
    <property type="entry name" value="Glyas_Bleomycin-R_OHBP_Dase"/>
</dbReference>
<reference evidence="2 3" key="1">
    <citation type="submission" date="2022-12" db="EMBL/GenBank/DDBJ databases">
        <title>Polyphasic characterization of Geotalea uranireducens NIT-SL11 newly isolated from a complex of sewage sludge and microbially reduced graphene oxide.</title>
        <authorList>
            <person name="Xie L."/>
            <person name="Yoshida N."/>
            <person name="Meng L."/>
        </authorList>
    </citation>
    <scope>NUCLEOTIDE SEQUENCE [LARGE SCALE GENOMIC DNA]</scope>
    <source>
        <strain evidence="2 3">NIT-SL11</strain>
    </source>
</reference>
<dbReference type="EMBL" id="AP027151">
    <property type="protein sequence ID" value="BDV44656.1"/>
    <property type="molecule type" value="Genomic_DNA"/>
</dbReference>
<name>A0ABN6VWB5_9BACT</name>
<dbReference type="CDD" id="cd07247">
    <property type="entry name" value="SgaA_N_like"/>
    <property type="match status" value="1"/>
</dbReference>
<evidence type="ECO:0000313" key="3">
    <source>
        <dbReference type="Proteomes" id="UP001317705"/>
    </source>
</evidence>
<dbReference type="PANTHER" id="PTHR33993">
    <property type="entry name" value="GLYOXALASE-RELATED"/>
    <property type="match status" value="1"/>
</dbReference>
<dbReference type="PROSITE" id="PS51819">
    <property type="entry name" value="VOC"/>
    <property type="match status" value="1"/>
</dbReference>
<dbReference type="RefSeq" id="WP_282000750.1">
    <property type="nucleotide sequence ID" value="NZ_AP027151.1"/>
</dbReference>
<evidence type="ECO:0000313" key="2">
    <source>
        <dbReference type="EMBL" id="BDV44656.1"/>
    </source>
</evidence>
<accession>A0ABN6VWB5</accession>
<protein>
    <recommendedName>
        <fullName evidence="1">VOC domain-containing protein</fullName>
    </recommendedName>
</protein>
<dbReference type="InterPro" id="IPR004360">
    <property type="entry name" value="Glyas_Fos-R_dOase_dom"/>
</dbReference>
<gene>
    <name evidence="2" type="ORF">GURASL_35790</name>
</gene>
<dbReference type="InterPro" id="IPR052164">
    <property type="entry name" value="Anthracycline_SecMetBiosynth"/>
</dbReference>
<dbReference type="PANTHER" id="PTHR33993:SF14">
    <property type="entry name" value="GB|AAF24581.1"/>
    <property type="match status" value="1"/>
</dbReference>